<dbReference type="STRING" id="697581.TCARB_1664"/>
<dbReference type="InterPro" id="IPR012337">
    <property type="entry name" value="RNaseH-like_sf"/>
</dbReference>
<evidence type="ECO:0000256" key="8">
    <source>
        <dbReference type="SAM" id="Coils"/>
    </source>
</evidence>
<dbReference type="InterPro" id="IPR006172">
    <property type="entry name" value="DNA-dir_DNA_pol_B"/>
</dbReference>
<dbReference type="PRINTS" id="PR00106">
    <property type="entry name" value="DNAPOLB"/>
</dbReference>
<evidence type="ECO:0000256" key="1">
    <source>
        <dbReference type="ARBA" id="ARBA00005755"/>
    </source>
</evidence>
<comment type="catalytic activity">
    <reaction evidence="6 7">
        <text>DNA(n) + a 2'-deoxyribonucleoside 5'-triphosphate = DNA(n+1) + diphosphate</text>
        <dbReference type="Rhea" id="RHEA:22508"/>
        <dbReference type="Rhea" id="RHEA-COMP:17339"/>
        <dbReference type="Rhea" id="RHEA-COMP:17340"/>
        <dbReference type="ChEBI" id="CHEBI:33019"/>
        <dbReference type="ChEBI" id="CHEBI:61560"/>
        <dbReference type="ChEBI" id="CHEBI:173112"/>
        <dbReference type="EC" id="2.7.7.7"/>
    </reaction>
</comment>
<dbReference type="GO" id="GO:0000166">
    <property type="term" value="F:nucleotide binding"/>
    <property type="evidence" value="ECO:0007669"/>
    <property type="project" value="InterPro"/>
</dbReference>
<evidence type="ECO:0000313" key="12">
    <source>
        <dbReference type="Proteomes" id="UP000266720"/>
    </source>
</evidence>
<gene>
    <name evidence="11" type="ORF">TCARB_1664</name>
</gene>
<dbReference type="GO" id="GO:0003677">
    <property type="term" value="F:DNA binding"/>
    <property type="evidence" value="ECO:0007669"/>
    <property type="project" value="UniProtKB-KW"/>
</dbReference>
<dbReference type="CDD" id="cd05781">
    <property type="entry name" value="DNA_polB_B3_exo"/>
    <property type="match status" value="1"/>
</dbReference>
<dbReference type="Gene3D" id="3.30.420.10">
    <property type="entry name" value="Ribonuclease H-like superfamily/Ribonuclease H"/>
    <property type="match status" value="1"/>
</dbReference>
<evidence type="ECO:0000259" key="9">
    <source>
        <dbReference type="Pfam" id="PF00136"/>
    </source>
</evidence>
<dbReference type="Proteomes" id="UP000266720">
    <property type="component" value="Chromosome"/>
</dbReference>
<dbReference type="EC" id="2.7.7.7" evidence="7"/>
<dbReference type="InterPro" id="IPR017964">
    <property type="entry name" value="DNA-dir_DNA_pol_B_CS"/>
</dbReference>
<proteinExistence type="inferred from homology"/>
<dbReference type="Gene3D" id="1.10.132.60">
    <property type="entry name" value="DNA polymerase family B, C-terminal domain"/>
    <property type="match status" value="1"/>
</dbReference>
<accession>A0A3G1AA09</accession>
<dbReference type="PANTHER" id="PTHR10322:SF23">
    <property type="entry name" value="DNA POLYMERASE DELTA CATALYTIC SUBUNIT"/>
    <property type="match status" value="1"/>
</dbReference>
<evidence type="ECO:0000256" key="7">
    <source>
        <dbReference type="RuleBase" id="RU000442"/>
    </source>
</evidence>
<dbReference type="GeneID" id="25407068"/>
<dbReference type="PANTHER" id="PTHR10322">
    <property type="entry name" value="DNA POLYMERASE CATALYTIC SUBUNIT"/>
    <property type="match status" value="1"/>
</dbReference>
<organism evidence="11 12">
    <name type="scientific">Thermofilum adornatum 1505</name>
    <dbReference type="NCBI Taxonomy" id="697581"/>
    <lineage>
        <taxon>Archaea</taxon>
        <taxon>Thermoproteota</taxon>
        <taxon>Thermoprotei</taxon>
        <taxon>Thermofilales</taxon>
        <taxon>Thermofilaceae</taxon>
        <taxon>Thermofilum</taxon>
    </lineage>
</organism>
<dbReference type="GO" id="GO:0006261">
    <property type="term" value="P:DNA-templated DNA replication"/>
    <property type="evidence" value="ECO:0007669"/>
    <property type="project" value="TreeGrafter"/>
</dbReference>
<name>A0A3G1AA09_9CREN</name>
<comment type="similarity">
    <text evidence="1 7">Belongs to the DNA polymerase type-B family.</text>
</comment>
<dbReference type="SUPFAM" id="SSF53098">
    <property type="entry name" value="Ribonuclease H-like"/>
    <property type="match status" value="1"/>
</dbReference>
<sequence>MATSFTQTLSNGVSSVEFWLLDINYDVIDEEPIIYMWGVTRDDKRIVVVEKNFRPYFYVLTDPGNIEIIKKKLQPYRVLSIDRVEKKYFGRPVTAIKVTLSNPRTVPEAREAVASLAGIREVLEADIRFYMRYMVDKGILPSSWLEAKVREVEVPRGWQVDEAYEVVGDITVLDEKRAPKLRTYAFDIECYNKYGEPDPERDPIIIISRMHDAGEEVFTAENGGERRLIEEFVEDLRTYDPDIIFGYNTNLFDWPYLLKRAHVNNVKLKLGRNMGEPAQSVYGHFSVVGRANIDLYDYAGDLQEVKIKTLENVAEFLGVVPKSRRILIDTNRIYEYWDDASKRPILRQYALDDAKSTYLLGQVVLPFGIQLSSLVGLPLDQVFAASVGNRVEWFLIRQAYRFNELVPNVKERREETYQGAIVLKPKPGIHKNIAVLDFSSMYPNVMIKYNVSPDTYVPPDEDVPRDMVWVAPEVGHRFRKEPPGFYRVVLESLIRARKEIREAMKRLDVKSDEYKILDERQKAIKVITNATYGYSGWSLARWYKREVAEATTAWGRELIKKTISYAEGLGLEIIYGDTDSVFVKNDEEKVAKLIEFVEGELGFEIKVDKVYSKVFFTEAKKKYCGLLADGRIDVVGFEAVRGDWAEISKDIQEEVVRIVLTEEDPWEAVDYVKKTIGELSRGKVPLEKLIIWKTLSKDLEEYEVDAPHVQAARELKRLGYRVGKGSKIGYIVVKGSGKVSEKAKPYVAVKSPDEIDIDYYVKRQIIPAALRILEYFGVREEHFLGGKKQASLTDFF</sequence>
<dbReference type="CDD" id="cd05536">
    <property type="entry name" value="POLBc_B3"/>
    <property type="match status" value="1"/>
</dbReference>
<keyword evidence="2 7" id="KW-0808">Transferase</keyword>
<dbReference type="KEGG" id="tcb:TCARB_1664"/>
<reference evidence="12" key="1">
    <citation type="book" date="2010" name="EXTREMOPHILES" publisher="0:0-0">
        <title>Complete genome sequences of ten hyperthermophilic archaea reveal their metabolic capabilities and possible ecological roles.</title>
        <editorList>
            <person name="?"/>
        </editorList>
        <authorList>
            <person name="Ravin N.V."/>
            <person name="Mardanov A.V."/>
            <person name="Bonch-Osmolovskaya E.A."/>
            <person name="Skryabin K.G."/>
        </authorList>
    </citation>
    <scope>NUCLEOTIDE SEQUENCE [LARGE SCALE GENOMIC DNA]</scope>
    <source>
        <strain evidence="12">1505</strain>
    </source>
</reference>
<dbReference type="EMBL" id="CP007493">
    <property type="protein sequence ID" value="AJB42704.1"/>
    <property type="molecule type" value="Genomic_DNA"/>
</dbReference>
<feature type="domain" description="DNA-directed DNA polymerase family B exonuclease" evidence="10">
    <location>
        <begin position="122"/>
        <end position="311"/>
    </location>
</feature>
<keyword evidence="5 7" id="KW-0238">DNA-binding</keyword>
<dbReference type="RefSeq" id="WP_052887164.1">
    <property type="nucleotide sequence ID" value="NZ_CP007493.1"/>
</dbReference>
<dbReference type="Gene3D" id="1.10.287.690">
    <property type="entry name" value="Helix hairpin bin"/>
    <property type="match status" value="1"/>
</dbReference>
<dbReference type="InterPro" id="IPR036397">
    <property type="entry name" value="RNaseH_sf"/>
</dbReference>
<dbReference type="Gene3D" id="3.30.342.10">
    <property type="entry name" value="DNA Polymerase, chain B, domain 1"/>
    <property type="match status" value="1"/>
</dbReference>
<evidence type="ECO:0000256" key="2">
    <source>
        <dbReference type="ARBA" id="ARBA00022679"/>
    </source>
</evidence>
<evidence type="ECO:0000259" key="10">
    <source>
        <dbReference type="Pfam" id="PF03104"/>
    </source>
</evidence>
<evidence type="ECO:0000313" key="11">
    <source>
        <dbReference type="EMBL" id="AJB42704.1"/>
    </source>
</evidence>
<dbReference type="SMART" id="SM00486">
    <property type="entry name" value="POLBc"/>
    <property type="match status" value="1"/>
</dbReference>
<dbReference type="NCBIfam" id="TIGR00592">
    <property type="entry name" value="pol2"/>
    <property type="match status" value="1"/>
</dbReference>
<protein>
    <recommendedName>
        <fullName evidence="7">DNA polymerase</fullName>
        <ecNumber evidence="7">2.7.7.7</ecNumber>
    </recommendedName>
</protein>
<evidence type="ECO:0000256" key="6">
    <source>
        <dbReference type="ARBA" id="ARBA00049244"/>
    </source>
</evidence>
<dbReference type="AlphaFoldDB" id="A0A3G1AA09"/>
<keyword evidence="7" id="KW-0235">DNA replication</keyword>
<dbReference type="InterPro" id="IPR043502">
    <property type="entry name" value="DNA/RNA_pol_sf"/>
</dbReference>
<dbReference type="Pfam" id="PF00136">
    <property type="entry name" value="DNA_pol_B"/>
    <property type="match status" value="1"/>
</dbReference>
<keyword evidence="3 7" id="KW-0548">Nucleotidyltransferase</keyword>
<feature type="domain" description="DNA-directed DNA polymerase family B multifunctional" evidence="9">
    <location>
        <begin position="378"/>
        <end position="774"/>
    </location>
</feature>
<feature type="coiled-coil region" evidence="8">
    <location>
        <begin position="490"/>
        <end position="520"/>
    </location>
</feature>
<dbReference type="Gene3D" id="3.90.1600.10">
    <property type="entry name" value="Palm domain of DNA polymerase"/>
    <property type="match status" value="1"/>
</dbReference>
<evidence type="ECO:0000256" key="5">
    <source>
        <dbReference type="ARBA" id="ARBA00023125"/>
    </source>
</evidence>
<dbReference type="PROSITE" id="PS00116">
    <property type="entry name" value="DNA_POLYMERASE_B"/>
    <property type="match status" value="1"/>
</dbReference>
<keyword evidence="8" id="KW-0175">Coiled coil</keyword>
<dbReference type="InterPro" id="IPR050240">
    <property type="entry name" value="DNA_pol_type-B"/>
</dbReference>
<evidence type="ECO:0000256" key="4">
    <source>
        <dbReference type="ARBA" id="ARBA00022932"/>
    </source>
</evidence>
<dbReference type="GO" id="GO:0003887">
    <property type="term" value="F:DNA-directed DNA polymerase activity"/>
    <property type="evidence" value="ECO:0007669"/>
    <property type="project" value="UniProtKB-KW"/>
</dbReference>
<dbReference type="InterPro" id="IPR042087">
    <property type="entry name" value="DNA_pol_B_thumb"/>
</dbReference>
<dbReference type="InterPro" id="IPR006133">
    <property type="entry name" value="DNA-dir_DNA_pol_B_exonuc"/>
</dbReference>
<keyword evidence="4 7" id="KW-0239">DNA-directed DNA polymerase</keyword>
<dbReference type="Pfam" id="PF03104">
    <property type="entry name" value="DNA_pol_B_exo1"/>
    <property type="match status" value="1"/>
</dbReference>
<dbReference type="SUPFAM" id="SSF56672">
    <property type="entry name" value="DNA/RNA polymerases"/>
    <property type="match status" value="1"/>
</dbReference>
<evidence type="ECO:0000256" key="3">
    <source>
        <dbReference type="ARBA" id="ARBA00022695"/>
    </source>
</evidence>
<dbReference type="InterPro" id="IPR006134">
    <property type="entry name" value="DNA-dir_DNA_pol_B_multi_dom"/>
</dbReference>
<dbReference type="InterPro" id="IPR023211">
    <property type="entry name" value="DNA_pol_palm_dom_sf"/>
</dbReference>